<keyword evidence="3" id="KW-1185">Reference proteome</keyword>
<dbReference type="InterPro" id="IPR043502">
    <property type="entry name" value="DNA/RNA_pol_sf"/>
</dbReference>
<feature type="compositionally biased region" description="Low complexity" evidence="1">
    <location>
        <begin position="139"/>
        <end position="169"/>
    </location>
</feature>
<organism evidence="2 3">
    <name type="scientific">Habropoda laboriosa</name>
    <dbReference type="NCBI Taxonomy" id="597456"/>
    <lineage>
        <taxon>Eukaryota</taxon>
        <taxon>Metazoa</taxon>
        <taxon>Ecdysozoa</taxon>
        <taxon>Arthropoda</taxon>
        <taxon>Hexapoda</taxon>
        <taxon>Insecta</taxon>
        <taxon>Pterygota</taxon>
        <taxon>Neoptera</taxon>
        <taxon>Endopterygota</taxon>
        <taxon>Hymenoptera</taxon>
        <taxon>Apocrita</taxon>
        <taxon>Aculeata</taxon>
        <taxon>Apoidea</taxon>
        <taxon>Anthophila</taxon>
        <taxon>Apidae</taxon>
        <taxon>Habropoda</taxon>
    </lineage>
</organism>
<dbReference type="AlphaFoldDB" id="A0A0L7QKA0"/>
<evidence type="ECO:0000313" key="2">
    <source>
        <dbReference type="EMBL" id="KOC58951.1"/>
    </source>
</evidence>
<gene>
    <name evidence="2" type="ORF">WH47_00963</name>
</gene>
<accession>A0A0L7QKA0</accession>
<protein>
    <recommendedName>
        <fullName evidence="4">Peptidase A2 domain-containing protein</fullName>
    </recommendedName>
</protein>
<reference evidence="2 3" key="1">
    <citation type="submission" date="2015-07" db="EMBL/GenBank/DDBJ databases">
        <title>The genome of Habropoda laboriosa.</title>
        <authorList>
            <person name="Pan H."/>
            <person name="Kapheim K."/>
        </authorList>
    </citation>
    <scope>NUCLEOTIDE SEQUENCE [LARGE SCALE GENOMIC DNA]</scope>
    <source>
        <strain evidence="2">0110345459</strain>
    </source>
</reference>
<dbReference type="Proteomes" id="UP000053825">
    <property type="component" value="Unassembled WGS sequence"/>
</dbReference>
<dbReference type="GO" id="GO:0071897">
    <property type="term" value="P:DNA biosynthetic process"/>
    <property type="evidence" value="ECO:0007669"/>
    <property type="project" value="UniProtKB-ARBA"/>
</dbReference>
<evidence type="ECO:0000256" key="1">
    <source>
        <dbReference type="SAM" id="MobiDB-lite"/>
    </source>
</evidence>
<dbReference type="EMBL" id="KQ415006">
    <property type="protein sequence ID" value="KOC58951.1"/>
    <property type="molecule type" value="Genomic_DNA"/>
</dbReference>
<dbReference type="OrthoDB" id="430238at2759"/>
<feature type="region of interest" description="Disordered" evidence="1">
    <location>
        <begin position="102"/>
        <end position="169"/>
    </location>
</feature>
<feature type="compositionally biased region" description="Polar residues" evidence="1">
    <location>
        <begin position="116"/>
        <end position="134"/>
    </location>
</feature>
<feature type="non-terminal residue" evidence="2">
    <location>
        <position position="1"/>
    </location>
</feature>
<sequence length="350" mass="39186">LMIDTGSEANLIKRSVLDPRISVTSDEKLRLFGITPQAVSTLGATDIPLYGTIVRFHVVPHNFPIPADGILGAHFLEEGAEISYPKNRVLWKGIEIPFTNRTRPQRETNLERKTNSKFTNSKSEQRSRTSNPTRSEPRSNSTNSKSEQSSKTAKSTTPTNSSNSSNSSNDTLYKIKARSIQVIGIKTTGPETGFLPRQELAPGITVFDSVVKNTNGKAYVRAVNSTSDTITFPIPTLTVQEIADLAVAPNKGDSKYVHSIKDNRSHEQREKEIQGIINTDHLNFEEREHVHRIISENNDVFHLPGEQLGKTTIVEHSIPTTDEKPINVKQYRYPPIHKEEINNQMRELLL</sequence>
<feature type="compositionally biased region" description="Basic and acidic residues" evidence="1">
    <location>
        <begin position="104"/>
        <end position="114"/>
    </location>
</feature>
<evidence type="ECO:0000313" key="3">
    <source>
        <dbReference type="Proteomes" id="UP000053825"/>
    </source>
</evidence>
<evidence type="ECO:0008006" key="4">
    <source>
        <dbReference type="Google" id="ProtNLM"/>
    </source>
</evidence>
<dbReference type="STRING" id="597456.A0A0L7QKA0"/>
<proteinExistence type="predicted"/>
<name>A0A0L7QKA0_9HYME</name>
<dbReference type="SUPFAM" id="SSF56672">
    <property type="entry name" value="DNA/RNA polymerases"/>
    <property type="match status" value="1"/>
</dbReference>